<dbReference type="PANTHER" id="PTHR38687">
    <property type="entry name" value="CELL DIVISION PROTEIN DEDD-RELATED"/>
    <property type="match status" value="1"/>
</dbReference>
<dbReference type="GO" id="GO:0042834">
    <property type="term" value="F:peptidoglycan binding"/>
    <property type="evidence" value="ECO:0007669"/>
    <property type="project" value="InterPro"/>
</dbReference>
<feature type="compositionally biased region" description="Low complexity" evidence="1">
    <location>
        <begin position="134"/>
        <end position="153"/>
    </location>
</feature>
<feature type="region of interest" description="Disordered" evidence="1">
    <location>
        <begin position="1"/>
        <end position="54"/>
    </location>
</feature>
<dbReference type="InterPro" id="IPR007730">
    <property type="entry name" value="SPOR-like_dom"/>
</dbReference>
<dbReference type="PANTHER" id="PTHR38687:SF1">
    <property type="entry name" value="CELL DIVISION PROTEIN DEDD"/>
    <property type="match status" value="1"/>
</dbReference>
<keyword evidence="2" id="KW-0812">Transmembrane</keyword>
<dbReference type="GO" id="GO:0030428">
    <property type="term" value="C:cell septum"/>
    <property type="evidence" value="ECO:0007669"/>
    <property type="project" value="TreeGrafter"/>
</dbReference>
<feature type="compositionally biased region" description="Basic and acidic residues" evidence="1">
    <location>
        <begin position="40"/>
        <end position="54"/>
    </location>
</feature>
<feature type="region of interest" description="Disordered" evidence="1">
    <location>
        <begin position="95"/>
        <end position="216"/>
    </location>
</feature>
<reference evidence="5" key="1">
    <citation type="submission" date="2018-09" db="EMBL/GenBank/DDBJ databases">
        <authorList>
            <person name="Zhu H."/>
        </authorList>
    </citation>
    <scope>NUCLEOTIDE SEQUENCE [LARGE SCALE GENOMIC DNA]</scope>
    <source>
        <strain evidence="5">K1R23-30</strain>
    </source>
</reference>
<dbReference type="Gene3D" id="3.30.70.1070">
    <property type="entry name" value="Sporulation related repeat"/>
    <property type="match status" value="1"/>
</dbReference>
<evidence type="ECO:0000256" key="2">
    <source>
        <dbReference type="SAM" id="Phobius"/>
    </source>
</evidence>
<evidence type="ECO:0000256" key="1">
    <source>
        <dbReference type="SAM" id="MobiDB-lite"/>
    </source>
</evidence>
<feature type="compositionally biased region" description="Basic and acidic residues" evidence="1">
    <location>
        <begin position="190"/>
        <end position="216"/>
    </location>
</feature>
<feature type="transmembrane region" description="Helical" evidence="2">
    <location>
        <begin position="64"/>
        <end position="82"/>
    </location>
</feature>
<organism evidence="4 5">
    <name type="scientific">Noviherbaspirillum saxi</name>
    <dbReference type="NCBI Taxonomy" id="2320863"/>
    <lineage>
        <taxon>Bacteria</taxon>
        <taxon>Pseudomonadati</taxon>
        <taxon>Pseudomonadota</taxon>
        <taxon>Betaproteobacteria</taxon>
        <taxon>Burkholderiales</taxon>
        <taxon>Oxalobacteraceae</taxon>
        <taxon>Noviherbaspirillum</taxon>
    </lineage>
</organism>
<dbReference type="SUPFAM" id="SSF110997">
    <property type="entry name" value="Sporulation related repeat"/>
    <property type="match status" value="1"/>
</dbReference>
<dbReference type="AlphaFoldDB" id="A0A3A3FRP2"/>
<dbReference type="PROSITE" id="PS51724">
    <property type="entry name" value="SPOR"/>
    <property type="match status" value="1"/>
</dbReference>
<protein>
    <recommendedName>
        <fullName evidence="3">SPOR domain-containing protein</fullName>
    </recommendedName>
</protein>
<keyword evidence="5" id="KW-1185">Reference proteome</keyword>
<dbReference type="InterPro" id="IPR052521">
    <property type="entry name" value="Cell_div_SPOR-domain"/>
</dbReference>
<keyword evidence="2" id="KW-0472">Membrane</keyword>
<sequence>MSLLSFLRKDKQESTSEDTAFYSRAEEESKAVRSRKRRTGKQDAQGEARVDPVLPEKKRARRRLIGAVALVLGAIIGLPMVLDSEPQPVADDIAIQIPSKDKPAPAPVRRPDAAATDSKVTASASLDPKEEVIESTTAPAAAPATAEANAASPKPDAVHTVKVQEGPKSDDAAKPEQLKPDTPTSALTKADIKPAIKPELKSTEKPIDKTADKTAEKAAEAARAKALLEGKTDPALIEKKPAKFVIQVAALATKEKVNELQTKLKDAGIPSFTQKVTTETGDRTRIRVGPFANKDEAERIRAKIVKLGLNGTLVPA</sequence>
<evidence type="ECO:0000259" key="3">
    <source>
        <dbReference type="PROSITE" id="PS51724"/>
    </source>
</evidence>
<dbReference type="Pfam" id="PF05036">
    <property type="entry name" value="SPOR"/>
    <property type="match status" value="1"/>
</dbReference>
<feature type="compositionally biased region" description="Basic and acidic residues" evidence="1">
    <location>
        <begin position="165"/>
        <end position="179"/>
    </location>
</feature>
<dbReference type="EMBL" id="QYUO01000001">
    <property type="protein sequence ID" value="RJF98857.1"/>
    <property type="molecule type" value="Genomic_DNA"/>
</dbReference>
<dbReference type="RefSeq" id="WP_119768801.1">
    <property type="nucleotide sequence ID" value="NZ_QYUO01000001.1"/>
</dbReference>
<gene>
    <name evidence="4" type="ORF">D3871_10265</name>
</gene>
<keyword evidence="2" id="KW-1133">Transmembrane helix</keyword>
<dbReference type="OrthoDB" id="8563804at2"/>
<evidence type="ECO:0000313" key="5">
    <source>
        <dbReference type="Proteomes" id="UP000265955"/>
    </source>
</evidence>
<dbReference type="InterPro" id="IPR036680">
    <property type="entry name" value="SPOR-like_sf"/>
</dbReference>
<comment type="caution">
    <text evidence="4">The sequence shown here is derived from an EMBL/GenBank/DDBJ whole genome shotgun (WGS) entry which is preliminary data.</text>
</comment>
<dbReference type="Proteomes" id="UP000265955">
    <property type="component" value="Unassembled WGS sequence"/>
</dbReference>
<name>A0A3A3FRP2_9BURK</name>
<accession>A0A3A3FRP2</accession>
<dbReference type="GO" id="GO:0032153">
    <property type="term" value="C:cell division site"/>
    <property type="evidence" value="ECO:0007669"/>
    <property type="project" value="TreeGrafter"/>
</dbReference>
<feature type="domain" description="SPOR" evidence="3">
    <location>
        <begin position="238"/>
        <end position="316"/>
    </location>
</feature>
<proteinExistence type="predicted"/>
<evidence type="ECO:0000313" key="4">
    <source>
        <dbReference type="EMBL" id="RJF98857.1"/>
    </source>
</evidence>
<dbReference type="GO" id="GO:0032506">
    <property type="term" value="P:cytokinetic process"/>
    <property type="evidence" value="ECO:0007669"/>
    <property type="project" value="TreeGrafter"/>
</dbReference>